<comment type="subcellular location">
    <subcellularLocation>
        <location evidence="1">Membrane</location>
        <topology evidence="1">Multi-pass membrane protein</topology>
    </subcellularLocation>
</comment>
<dbReference type="OrthoDB" id="551896at2759"/>
<evidence type="ECO:0000256" key="5">
    <source>
        <dbReference type="ARBA" id="ARBA00023136"/>
    </source>
</evidence>
<dbReference type="Pfam" id="PF04819">
    <property type="entry name" value="DUF716"/>
    <property type="match status" value="1"/>
</dbReference>
<keyword evidence="5 6" id="KW-0472">Membrane</keyword>
<organism evidence="7 8">
    <name type="scientific">Seminavis robusta</name>
    <dbReference type="NCBI Taxonomy" id="568900"/>
    <lineage>
        <taxon>Eukaryota</taxon>
        <taxon>Sar</taxon>
        <taxon>Stramenopiles</taxon>
        <taxon>Ochrophyta</taxon>
        <taxon>Bacillariophyta</taxon>
        <taxon>Bacillariophyceae</taxon>
        <taxon>Bacillariophycidae</taxon>
        <taxon>Naviculales</taxon>
        <taxon>Naviculaceae</taxon>
        <taxon>Seminavis</taxon>
    </lineage>
</organism>
<accession>A0A9N8EIJ4</accession>
<protein>
    <submittedName>
        <fullName evidence="7">Uncharacterized protein</fullName>
    </submittedName>
</protein>
<feature type="transmembrane region" description="Helical" evidence="6">
    <location>
        <begin position="203"/>
        <end position="224"/>
    </location>
</feature>
<evidence type="ECO:0000313" key="8">
    <source>
        <dbReference type="Proteomes" id="UP001153069"/>
    </source>
</evidence>
<dbReference type="InterPro" id="IPR006904">
    <property type="entry name" value="DUF716"/>
</dbReference>
<comment type="caution">
    <text evidence="7">The sequence shown here is derived from an EMBL/GenBank/DDBJ whole genome shotgun (WGS) entry which is preliminary data.</text>
</comment>
<feature type="transmembrane region" description="Helical" evidence="6">
    <location>
        <begin position="120"/>
        <end position="137"/>
    </location>
</feature>
<keyword evidence="3 6" id="KW-0812">Transmembrane</keyword>
<feature type="transmembrane region" description="Helical" evidence="6">
    <location>
        <begin position="37"/>
        <end position="62"/>
    </location>
</feature>
<proteinExistence type="inferred from homology"/>
<feature type="transmembrane region" description="Helical" evidence="6">
    <location>
        <begin position="83"/>
        <end position="100"/>
    </location>
</feature>
<reference evidence="7" key="1">
    <citation type="submission" date="2020-06" db="EMBL/GenBank/DDBJ databases">
        <authorList>
            <consortium name="Plant Systems Biology data submission"/>
        </authorList>
    </citation>
    <scope>NUCLEOTIDE SEQUENCE</scope>
    <source>
        <strain evidence="7">D6</strain>
    </source>
</reference>
<feature type="transmembrane region" description="Helical" evidence="6">
    <location>
        <begin position="149"/>
        <end position="170"/>
    </location>
</feature>
<dbReference type="AlphaFoldDB" id="A0A9N8EIJ4"/>
<dbReference type="EMBL" id="CAICTM010001188">
    <property type="protein sequence ID" value="CAB9521388.1"/>
    <property type="molecule type" value="Genomic_DNA"/>
</dbReference>
<evidence type="ECO:0000256" key="3">
    <source>
        <dbReference type="ARBA" id="ARBA00022692"/>
    </source>
</evidence>
<evidence type="ECO:0000256" key="6">
    <source>
        <dbReference type="SAM" id="Phobius"/>
    </source>
</evidence>
<dbReference type="GO" id="GO:0016020">
    <property type="term" value="C:membrane"/>
    <property type="evidence" value="ECO:0007669"/>
    <property type="project" value="UniProtKB-SubCell"/>
</dbReference>
<keyword evidence="8" id="KW-1185">Reference proteome</keyword>
<sequence length="283" mass="31458">MCMDMLNMDMDMDMDMDTNYAYMPPTWNLITGREATILGHVVPGLVYAIGALTVALLSYHRANNLPPGKSFMEAHVPEKDKRILFLFGFWIAAALLPVLIGQTTLGLFQKGHFDTSVDHMVIILSFFHVGVLAMLESKGRLPPDSWRRGIALAFFLQTIIMVPHSMMLAHVVQRRFHAILAFSGFGCALMMSYSVYDPTSGMAFIASLALIVLHGAWWITIGFYSCCFDIPLHHISTKFALEILGIAMASAWAVATLDIPKKDNVQGGGSEELSLWRTLQQDN</sequence>
<evidence type="ECO:0000256" key="4">
    <source>
        <dbReference type="ARBA" id="ARBA00022989"/>
    </source>
</evidence>
<evidence type="ECO:0000313" key="7">
    <source>
        <dbReference type="EMBL" id="CAB9521388.1"/>
    </source>
</evidence>
<comment type="similarity">
    <text evidence="2">Belongs to the TMEM45 family.</text>
</comment>
<evidence type="ECO:0000256" key="2">
    <source>
        <dbReference type="ARBA" id="ARBA00006948"/>
    </source>
</evidence>
<evidence type="ECO:0000256" key="1">
    <source>
        <dbReference type="ARBA" id="ARBA00004141"/>
    </source>
</evidence>
<gene>
    <name evidence="7" type="ORF">SEMRO_1190_G250830.1</name>
</gene>
<feature type="transmembrane region" description="Helical" evidence="6">
    <location>
        <begin position="176"/>
        <end position="196"/>
    </location>
</feature>
<dbReference type="Proteomes" id="UP001153069">
    <property type="component" value="Unassembled WGS sequence"/>
</dbReference>
<keyword evidence="4 6" id="KW-1133">Transmembrane helix</keyword>
<name>A0A9N8EIJ4_9STRA</name>